<evidence type="ECO:0000256" key="2">
    <source>
        <dbReference type="ARBA" id="ARBA00022692"/>
    </source>
</evidence>
<dbReference type="OrthoDB" id="193905at2759"/>
<keyword evidence="5" id="KW-0325">Glycoprotein</keyword>
<feature type="domain" description="HMGCR/SNAP/NPC1-like sterol-sensing" evidence="7">
    <location>
        <begin position="482"/>
        <end position="548"/>
    </location>
</feature>
<evidence type="ECO:0000259" key="7">
    <source>
        <dbReference type="Pfam" id="PF12349"/>
    </source>
</evidence>
<dbReference type="STRING" id="53468.A0A0R3U6F3"/>
<dbReference type="PANTHER" id="PTHR45951">
    <property type="entry name" value="PROTEIN DISPATCHED-RELATED"/>
    <property type="match status" value="1"/>
</dbReference>
<dbReference type="Gene3D" id="1.20.1640.10">
    <property type="entry name" value="Multidrug efflux transporter AcrB transmembrane domain"/>
    <property type="match status" value="1"/>
</dbReference>
<feature type="transmembrane region" description="Helical" evidence="6">
    <location>
        <begin position="573"/>
        <end position="597"/>
    </location>
</feature>
<dbReference type="PANTHER" id="PTHR45951:SF3">
    <property type="entry name" value="PROTEIN DISPATCHED"/>
    <property type="match status" value="1"/>
</dbReference>
<evidence type="ECO:0000256" key="4">
    <source>
        <dbReference type="ARBA" id="ARBA00023136"/>
    </source>
</evidence>
<sequence>MEEMDTEDQEPLHQVNATSCCAKSFTLMYSSWLSSHLRICAFVAGAFLLSSLTVSLCFSELPEFDDPAKEFITIGTPMAARLYQLKALQYNTISVPSMHQNIARTPRSIPAVEEIRFCFELPDQQSDQLWTRFASMGKMVITLHDIDTNQTFPTVPGAVQSLCHLQRRIEQLPGYARLCSKASLFDPHSHCCPVWSLPNFVASIVRKTSCETVTSADVARVHSLVQVCRAFFLSGELKRSCWDAASPSHWLCPGVPRECFAHPHLLLLLAIAGPLDTGTSAWNSTLFVLPVWPQVGLALWRDASLDNPQTLSKLTENLTVPLTIEAIDLGVYNDLSRYYLLSDSVWLALGAGCLAVLLLIMTDGCVSIVAVTFLAIAWSLVVAYALYTRVFKIPSFPLINMMSIVLLLGLGADDILVFFKLKQRFTNAMSFLLGLFTSDDSQMCWFLHLTRRTLGQLQHNLKPSIWQRVWKSVQPVPDDVKSLTDKSVRLATTLNHAVPSVCLTSLSTLGGLLISLNSDIVAVKRFSAFASLTVTCHMLYVFVTVPVALLLFIPPTRRTCLRAPQKRVSLAALIVRVRFIFPFLTLAVIGVSIYFLFFAGRLTFPAGSLQPAFYKETHPTEVYKRRGNEFSWAENTLRRYQGLVTVHMVWGVTERDPRSHWTWVPQEDTLQHIAWDSDFDILSPEAQSWLRTFCTELTKMPRSFVAPQIPVRRSYLEASSLLPVSSSSRCPFGRDVFSIGDYMASIDCSSVHTSPCCSNDTAACLAAYALKSRFPTGLRFSPHSSKVVGLLISAVANVSLSNATYSEMLTYTQELQSWFSSILSTAPRGLSRGFVVSQELAAFDTYQDLLKFLPLSIALSVTLAASLVYLSTLNLPLAFTSLVSVMASLLLCCLFLVAFDEWTLGIVEVLILSLSAGLAVDPCIHLAFAIVRSTQATLEWSQRCRTALETVGCAVTGAALSTAIAGSAVIPSSLKCYHQMGVFLLILMTSSLAFCGAAFVGCVACFPNKCASPCRSSRRENFS</sequence>
<dbReference type="GO" id="GO:0016020">
    <property type="term" value="C:membrane"/>
    <property type="evidence" value="ECO:0007669"/>
    <property type="project" value="UniProtKB-SubCell"/>
</dbReference>
<accession>A0A0R3U6F3</accession>
<organism evidence="8 9">
    <name type="scientific">Mesocestoides corti</name>
    <name type="common">Flatworm</name>
    <dbReference type="NCBI Taxonomy" id="53468"/>
    <lineage>
        <taxon>Eukaryota</taxon>
        <taxon>Metazoa</taxon>
        <taxon>Spiralia</taxon>
        <taxon>Lophotrochozoa</taxon>
        <taxon>Platyhelminthes</taxon>
        <taxon>Cestoda</taxon>
        <taxon>Eucestoda</taxon>
        <taxon>Cyclophyllidea</taxon>
        <taxon>Mesocestoididae</taxon>
        <taxon>Mesocestoides</taxon>
    </lineage>
</organism>
<dbReference type="InterPro" id="IPR052081">
    <property type="entry name" value="Dispatched_Hh_regulator"/>
</dbReference>
<feature type="transmembrane region" description="Helical" evidence="6">
    <location>
        <begin position="366"/>
        <end position="386"/>
    </location>
</feature>
<keyword evidence="3 6" id="KW-1133">Transmembrane helix</keyword>
<dbReference type="AlphaFoldDB" id="A0A0R3U6F3"/>
<dbReference type="EMBL" id="UXSR01000374">
    <property type="protein sequence ID" value="VDD76348.1"/>
    <property type="molecule type" value="Genomic_DNA"/>
</dbReference>
<evidence type="ECO:0000256" key="3">
    <source>
        <dbReference type="ARBA" id="ARBA00022989"/>
    </source>
</evidence>
<evidence type="ECO:0000313" key="8">
    <source>
        <dbReference type="EMBL" id="VDD76348.1"/>
    </source>
</evidence>
<dbReference type="Pfam" id="PF12349">
    <property type="entry name" value="Sterol-sensing"/>
    <property type="match status" value="1"/>
</dbReference>
<comment type="subcellular location">
    <subcellularLocation>
        <location evidence="1">Membrane</location>
        <topology evidence="1">Multi-pass membrane protein</topology>
    </subcellularLocation>
</comment>
<feature type="transmembrane region" description="Helical" evidence="6">
    <location>
        <begin position="338"/>
        <end position="360"/>
    </location>
</feature>
<dbReference type="GO" id="GO:0022857">
    <property type="term" value="F:transmembrane transporter activity"/>
    <property type="evidence" value="ECO:0007669"/>
    <property type="project" value="TreeGrafter"/>
</dbReference>
<keyword evidence="9" id="KW-1185">Reference proteome</keyword>
<evidence type="ECO:0000256" key="6">
    <source>
        <dbReference type="SAM" id="Phobius"/>
    </source>
</evidence>
<feature type="transmembrane region" description="Helical" evidence="6">
    <location>
        <begin position="398"/>
        <end position="419"/>
    </location>
</feature>
<dbReference type="GO" id="GO:0007224">
    <property type="term" value="P:smoothened signaling pathway"/>
    <property type="evidence" value="ECO:0007669"/>
    <property type="project" value="TreeGrafter"/>
</dbReference>
<feature type="transmembrane region" description="Helical" evidence="6">
    <location>
        <begin position="528"/>
        <end position="553"/>
    </location>
</feature>
<dbReference type="SUPFAM" id="SSF82866">
    <property type="entry name" value="Multidrug efflux transporter AcrB transmembrane domain"/>
    <property type="match status" value="2"/>
</dbReference>
<proteinExistence type="predicted"/>
<protein>
    <recommendedName>
        <fullName evidence="7">HMGCR/SNAP/NPC1-like sterol-sensing domain-containing protein</fullName>
    </recommendedName>
</protein>
<feature type="transmembrane region" description="Helical" evidence="6">
    <location>
        <begin position="877"/>
        <end position="899"/>
    </location>
</feature>
<dbReference type="Proteomes" id="UP000267029">
    <property type="component" value="Unassembled WGS sequence"/>
</dbReference>
<name>A0A0R3U6F3_MESCO</name>
<feature type="transmembrane region" description="Helical" evidence="6">
    <location>
        <begin position="905"/>
        <end position="931"/>
    </location>
</feature>
<reference evidence="8 9" key="1">
    <citation type="submission" date="2018-10" db="EMBL/GenBank/DDBJ databases">
        <authorList>
            <consortium name="Pathogen Informatics"/>
        </authorList>
    </citation>
    <scope>NUCLEOTIDE SEQUENCE [LARGE SCALE GENOMIC DNA]</scope>
</reference>
<keyword evidence="2 6" id="KW-0812">Transmembrane</keyword>
<feature type="transmembrane region" description="Helical" evidence="6">
    <location>
        <begin position="951"/>
        <end position="970"/>
    </location>
</feature>
<dbReference type="InterPro" id="IPR053958">
    <property type="entry name" value="HMGCR/SNAP/NPC1-like_SSD"/>
</dbReference>
<keyword evidence="4 6" id="KW-0472">Membrane</keyword>
<evidence type="ECO:0000313" key="9">
    <source>
        <dbReference type="Proteomes" id="UP000267029"/>
    </source>
</evidence>
<evidence type="ECO:0000256" key="5">
    <source>
        <dbReference type="ARBA" id="ARBA00023180"/>
    </source>
</evidence>
<feature type="transmembrane region" description="Helical" evidence="6">
    <location>
        <begin position="982"/>
        <end position="1006"/>
    </location>
</feature>
<gene>
    <name evidence="8" type="ORF">MCOS_LOCUS2351</name>
</gene>
<evidence type="ECO:0000256" key="1">
    <source>
        <dbReference type="ARBA" id="ARBA00004141"/>
    </source>
</evidence>
<feature type="transmembrane region" description="Helical" evidence="6">
    <location>
        <begin position="852"/>
        <end position="870"/>
    </location>
</feature>
<feature type="transmembrane region" description="Helical" evidence="6">
    <location>
        <begin position="497"/>
        <end position="516"/>
    </location>
</feature>